<dbReference type="InterPro" id="IPR000743">
    <property type="entry name" value="Glyco_hydro_28"/>
</dbReference>
<dbReference type="GO" id="GO:0005975">
    <property type="term" value="P:carbohydrate metabolic process"/>
    <property type="evidence" value="ECO:0007669"/>
    <property type="project" value="InterPro"/>
</dbReference>
<accession>A0A7K3THF5</accession>
<reference evidence="7 8" key="1">
    <citation type="submission" date="2019-10" db="EMBL/GenBank/DDBJ databases">
        <title>Bifidobacterium from non-human primates.</title>
        <authorList>
            <person name="Modesto M."/>
        </authorList>
    </citation>
    <scope>NUCLEOTIDE SEQUENCE [LARGE SCALE GENOMIC DNA]</scope>
    <source>
        <strain evidence="7 8">TREC</strain>
    </source>
</reference>
<keyword evidence="8" id="KW-1185">Reference proteome</keyword>
<dbReference type="Pfam" id="PF00295">
    <property type="entry name" value="Glyco_hydro_28"/>
    <property type="match status" value="1"/>
</dbReference>
<sequence length="468" mass="51284">MSLQPRQPSRQPSHQPRKDPSVDYVITDFGAVADGVTNNREAIQTAVDKAHEAGGGRVVVPTGRFLSGAIVLKSHVTLHLATGAWLISSLKSEDGIDFAAEFDDDTENAGWEGGCFLFARHAEDIAIEGHGTIYGQGDKVFYDDDSDNGFHESPLAVKGALWGRPRTTYFEDVTDLTVSGITFRDAAFWTLHMAGCNRVRVDGIRILNDQRAPNNDGIDPDTCKDVVITNCIVSTGDDAIVVKNTPPMAARYGACENVVISNCVLASRDSALKIGTETGGAIRNVILSDCVFRDCSRGVGIWVRDGATIEDIHVHHVSGATRQYADAYHDGRRGGWWGKGEPIFLSATPRARPTVPHPGVIRNVTFDHISMTSESCVFIAGEDESPIENVRITELDLTMRRQGTQPAKWFDEQPSARGLYEHEIPAVYVRAGRDVEVSGTLRREDGYAGRPLALTERSERVRVDLRER</sequence>
<protein>
    <submittedName>
        <fullName evidence="7">Glycoside hydrolase family 28 protein</fullName>
    </submittedName>
</protein>
<dbReference type="InterPro" id="IPR006626">
    <property type="entry name" value="PbH1"/>
</dbReference>
<evidence type="ECO:0000256" key="3">
    <source>
        <dbReference type="ARBA" id="ARBA00023295"/>
    </source>
</evidence>
<evidence type="ECO:0000313" key="7">
    <source>
        <dbReference type="EMBL" id="NEG78511.1"/>
    </source>
</evidence>
<evidence type="ECO:0000256" key="2">
    <source>
        <dbReference type="ARBA" id="ARBA00022801"/>
    </source>
</evidence>
<dbReference type="PANTHER" id="PTHR31339">
    <property type="entry name" value="PECTIN LYASE-RELATED"/>
    <property type="match status" value="1"/>
</dbReference>
<dbReference type="InterPro" id="IPR051801">
    <property type="entry name" value="GH28_Enzymes"/>
</dbReference>
<dbReference type="GO" id="GO:0004650">
    <property type="term" value="F:polygalacturonase activity"/>
    <property type="evidence" value="ECO:0007669"/>
    <property type="project" value="InterPro"/>
</dbReference>
<evidence type="ECO:0000256" key="4">
    <source>
        <dbReference type="RuleBase" id="RU361169"/>
    </source>
</evidence>
<proteinExistence type="inferred from homology"/>
<dbReference type="InterPro" id="IPR012334">
    <property type="entry name" value="Pectin_lyas_fold"/>
</dbReference>
<dbReference type="SUPFAM" id="SSF51126">
    <property type="entry name" value="Pectin lyase-like"/>
    <property type="match status" value="1"/>
</dbReference>
<dbReference type="PANTHER" id="PTHR31339:SF0">
    <property type="entry name" value="PECTIN LYASE-LIKE SUPERFAMILY PROTEIN"/>
    <property type="match status" value="1"/>
</dbReference>
<dbReference type="InterPro" id="IPR011050">
    <property type="entry name" value="Pectin_lyase_fold/virulence"/>
</dbReference>
<gene>
    <name evidence="7" type="ORF">GFD22_05930</name>
</gene>
<keyword evidence="2 4" id="KW-0378">Hydrolase</keyword>
<evidence type="ECO:0000259" key="6">
    <source>
        <dbReference type="Pfam" id="PF12708"/>
    </source>
</evidence>
<keyword evidence="3 4" id="KW-0326">Glycosidase</keyword>
<evidence type="ECO:0000256" key="1">
    <source>
        <dbReference type="ARBA" id="ARBA00008834"/>
    </source>
</evidence>
<dbReference type="Pfam" id="PF12708">
    <property type="entry name" value="Pect-lyase_RHGA_epim"/>
    <property type="match status" value="1"/>
</dbReference>
<feature type="region of interest" description="Disordered" evidence="5">
    <location>
        <begin position="1"/>
        <end position="21"/>
    </location>
</feature>
<feature type="domain" description="Rhamnogalacturonase A/B/Epimerase-like pectate lyase" evidence="6">
    <location>
        <begin position="26"/>
        <end position="78"/>
    </location>
</feature>
<comment type="caution">
    <text evidence="7">The sequence shown here is derived from an EMBL/GenBank/DDBJ whole genome shotgun (WGS) entry which is preliminary data.</text>
</comment>
<comment type="similarity">
    <text evidence="1 4">Belongs to the glycosyl hydrolase 28 family.</text>
</comment>
<dbReference type="EMBL" id="WHZY01000007">
    <property type="protein sequence ID" value="NEG78511.1"/>
    <property type="molecule type" value="Genomic_DNA"/>
</dbReference>
<evidence type="ECO:0000256" key="5">
    <source>
        <dbReference type="SAM" id="MobiDB-lite"/>
    </source>
</evidence>
<dbReference type="OrthoDB" id="3196343at2"/>
<dbReference type="Proteomes" id="UP000469763">
    <property type="component" value="Unassembled WGS sequence"/>
</dbReference>
<feature type="compositionally biased region" description="Low complexity" evidence="5">
    <location>
        <begin position="1"/>
        <end position="14"/>
    </location>
</feature>
<dbReference type="Gene3D" id="2.160.20.10">
    <property type="entry name" value="Single-stranded right-handed beta-helix, Pectin lyase-like"/>
    <property type="match status" value="1"/>
</dbReference>
<organism evidence="7 8">
    <name type="scientific">Bifidobacterium avesanii</name>
    <dbReference type="NCBI Taxonomy" id="1798157"/>
    <lineage>
        <taxon>Bacteria</taxon>
        <taxon>Bacillati</taxon>
        <taxon>Actinomycetota</taxon>
        <taxon>Actinomycetes</taxon>
        <taxon>Bifidobacteriales</taxon>
        <taxon>Bifidobacteriaceae</taxon>
        <taxon>Bifidobacterium</taxon>
    </lineage>
</organism>
<evidence type="ECO:0000313" key="8">
    <source>
        <dbReference type="Proteomes" id="UP000469763"/>
    </source>
</evidence>
<name>A0A7K3THF5_9BIFI</name>
<dbReference type="AlphaFoldDB" id="A0A7K3THF5"/>
<dbReference type="SMART" id="SM00710">
    <property type="entry name" value="PbH1"/>
    <property type="match status" value="6"/>
</dbReference>
<dbReference type="InterPro" id="IPR024535">
    <property type="entry name" value="RHGA/B-epi-like_pectate_lyase"/>
</dbReference>